<evidence type="ECO:0000313" key="2">
    <source>
        <dbReference type="EMBL" id="SPZ00041.1"/>
    </source>
</evidence>
<gene>
    <name evidence="1" type="ORF">NCTC11842_00011</name>
    <name evidence="2" type="ORF">NCTC11842_00186</name>
</gene>
<dbReference type="EMBL" id="UAUF01000002">
    <property type="protein sequence ID" value="SPY99866.1"/>
    <property type="molecule type" value="Genomic_DNA"/>
</dbReference>
<evidence type="ECO:0000313" key="3">
    <source>
        <dbReference type="Proteomes" id="UP000250443"/>
    </source>
</evidence>
<evidence type="ECO:0000313" key="1">
    <source>
        <dbReference type="EMBL" id="SPY99866.1"/>
    </source>
</evidence>
<proteinExistence type="predicted"/>
<dbReference type="Proteomes" id="UP000250443">
    <property type="component" value="Unassembled WGS sequence"/>
</dbReference>
<protein>
    <submittedName>
        <fullName evidence="2">Uncharacterized protein</fullName>
    </submittedName>
</protein>
<reference evidence="2 3" key="1">
    <citation type="submission" date="2018-06" db="EMBL/GenBank/DDBJ databases">
        <authorList>
            <consortium name="Pathogen Informatics"/>
            <person name="Doyle S."/>
        </authorList>
    </citation>
    <scope>NUCLEOTIDE SEQUENCE [LARGE SCALE GENOMIC DNA]</scope>
    <source>
        <strain evidence="2 3">NCTC11842</strain>
    </source>
</reference>
<name>A0A2X2BZ50_PSELU</name>
<dbReference type="EMBL" id="UAUF01000002">
    <property type="protein sequence ID" value="SPZ00041.1"/>
    <property type="molecule type" value="Genomic_DNA"/>
</dbReference>
<dbReference type="AlphaFoldDB" id="A0A2X2BZ50"/>
<accession>A0A2X2BZ50</accession>
<sequence>MSVDHNTSASPRTSYNLANHPTAYRQAIESHKAETFAFWQQNLQRSYAEAGRIFGEKEKRKTAFTSWAESELKALEPAQFQGMVRAELSRLISGKPRAE</sequence>
<organism evidence="2 3">
    <name type="scientific">Pseudomonas luteola</name>
    <dbReference type="NCBI Taxonomy" id="47886"/>
    <lineage>
        <taxon>Bacteria</taxon>
        <taxon>Pseudomonadati</taxon>
        <taxon>Pseudomonadota</taxon>
        <taxon>Gammaproteobacteria</taxon>
        <taxon>Pseudomonadales</taxon>
        <taxon>Pseudomonadaceae</taxon>
        <taxon>Pseudomonas</taxon>
    </lineage>
</organism>
<dbReference type="RefSeq" id="WP_010799492.1">
    <property type="nucleotide sequence ID" value="NZ_JAAMQY010000010.1"/>
</dbReference>